<dbReference type="GO" id="GO:0016747">
    <property type="term" value="F:acyltransferase activity, transferring groups other than amino-acyl groups"/>
    <property type="evidence" value="ECO:0007669"/>
    <property type="project" value="InterPro"/>
</dbReference>
<keyword evidence="1" id="KW-1133">Transmembrane helix</keyword>
<feature type="transmembrane region" description="Helical" evidence="1">
    <location>
        <begin position="21"/>
        <end position="45"/>
    </location>
</feature>
<gene>
    <name evidence="3" type="ORF">GRI32_09075</name>
</gene>
<dbReference type="PANTHER" id="PTHR23028">
    <property type="entry name" value="ACETYLTRANSFERASE"/>
    <property type="match status" value="1"/>
</dbReference>
<accession>A0A844ZPD4</accession>
<dbReference type="Proteomes" id="UP000435243">
    <property type="component" value="Unassembled WGS sequence"/>
</dbReference>
<feature type="transmembrane region" description="Helical" evidence="1">
    <location>
        <begin position="51"/>
        <end position="70"/>
    </location>
</feature>
<name>A0A844ZPD4_9SPHN</name>
<feature type="transmembrane region" description="Helical" evidence="1">
    <location>
        <begin position="169"/>
        <end position="189"/>
    </location>
</feature>
<feature type="transmembrane region" description="Helical" evidence="1">
    <location>
        <begin position="220"/>
        <end position="242"/>
    </location>
</feature>
<proteinExistence type="predicted"/>
<keyword evidence="1" id="KW-0812">Transmembrane</keyword>
<protein>
    <submittedName>
        <fullName evidence="3">Acyltransferase family protein</fullName>
    </submittedName>
</protein>
<dbReference type="PANTHER" id="PTHR23028:SF53">
    <property type="entry name" value="ACYL_TRANSF_3 DOMAIN-CONTAINING PROTEIN"/>
    <property type="match status" value="1"/>
</dbReference>
<reference evidence="3 4" key="1">
    <citation type="submission" date="2019-12" db="EMBL/GenBank/DDBJ databases">
        <title>Genomic-based taxomic classification of the family Erythrobacteraceae.</title>
        <authorList>
            <person name="Xu L."/>
        </authorList>
    </citation>
    <scope>NUCLEOTIDE SEQUENCE [LARGE SCALE GENOMIC DNA]</scope>
    <source>
        <strain evidence="3 4">JCM 16339</strain>
    </source>
</reference>
<feature type="domain" description="Acyltransferase 3" evidence="2">
    <location>
        <begin position="18"/>
        <end position="308"/>
    </location>
</feature>
<organism evidence="3 4">
    <name type="scientific">Alteraurantiacibacter aestuarii</name>
    <dbReference type="NCBI Taxonomy" id="650004"/>
    <lineage>
        <taxon>Bacteria</taxon>
        <taxon>Pseudomonadati</taxon>
        <taxon>Pseudomonadota</taxon>
        <taxon>Alphaproteobacteria</taxon>
        <taxon>Sphingomonadales</taxon>
        <taxon>Erythrobacteraceae</taxon>
        <taxon>Alteraurantiacibacter</taxon>
    </lineage>
</organism>
<dbReference type="EMBL" id="WTYY01000004">
    <property type="protein sequence ID" value="MXO88890.1"/>
    <property type="molecule type" value="Genomic_DNA"/>
</dbReference>
<evidence type="ECO:0000313" key="4">
    <source>
        <dbReference type="Proteomes" id="UP000435243"/>
    </source>
</evidence>
<feature type="transmembrane region" description="Helical" evidence="1">
    <location>
        <begin position="248"/>
        <end position="265"/>
    </location>
</feature>
<feature type="transmembrane region" description="Helical" evidence="1">
    <location>
        <begin position="91"/>
        <end position="114"/>
    </location>
</feature>
<feature type="transmembrane region" description="Helical" evidence="1">
    <location>
        <begin position="274"/>
        <end position="297"/>
    </location>
</feature>
<dbReference type="Pfam" id="PF01757">
    <property type="entry name" value="Acyl_transf_3"/>
    <property type="match status" value="1"/>
</dbReference>
<dbReference type="GO" id="GO:0016020">
    <property type="term" value="C:membrane"/>
    <property type="evidence" value="ECO:0007669"/>
    <property type="project" value="TreeGrafter"/>
</dbReference>
<evidence type="ECO:0000256" key="1">
    <source>
        <dbReference type="SAM" id="Phobius"/>
    </source>
</evidence>
<feature type="transmembrane region" description="Helical" evidence="1">
    <location>
        <begin position="140"/>
        <end position="162"/>
    </location>
</feature>
<dbReference type="GO" id="GO:0000271">
    <property type="term" value="P:polysaccharide biosynthetic process"/>
    <property type="evidence" value="ECO:0007669"/>
    <property type="project" value="TreeGrafter"/>
</dbReference>
<evidence type="ECO:0000259" key="2">
    <source>
        <dbReference type="Pfam" id="PF01757"/>
    </source>
</evidence>
<sequence length="385" mass="42795">MALQRLTSKAPKNETRFQALDALRGLAAVAVVFFHIDDFGLIAGLPFFREARLFVDFFFVLSGFVIACAYGERIAGGYSRGAFLCLRFFRIYPLHLVMVLIYLFMELALIRPVLGESHDLFYLVRALFMLDGFWPSADNYFSTVSWSLSVEFVAYLIAALLFGSGRKGIAVAVFLVATASICLAFSINVIGFGQLLQRGIVGFGTGTLVFAIWQRYRLVVSDMVATIVEALVLLSVFLLLSYPPAGDFRFLACVPLFAMMVFIFAHEQGLFSRLLLTAPMLAVGAWSYSIYMVHLFIISSINRAAEQIFLRLGWTDLLREEGLTYGLRAMDLGPLMNTALSLAVCLIAILVGSQTFKYIEEPWRLYGKKLVKERMARSGGAAQAG</sequence>
<evidence type="ECO:0000313" key="3">
    <source>
        <dbReference type="EMBL" id="MXO88890.1"/>
    </source>
</evidence>
<dbReference type="InterPro" id="IPR050879">
    <property type="entry name" value="Acyltransferase_3"/>
</dbReference>
<dbReference type="AlphaFoldDB" id="A0A844ZPD4"/>
<keyword evidence="4" id="KW-1185">Reference proteome</keyword>
<comment type="caution">
    <text evidence="3">The sequence shown here is derived from an EMBL/GenBank/DDBJ whole genome shotgun (WGS) entry which is preliminary data.</text>
</comment>
<feature type="transmembrane region" description="Helical" evidence="1">
    <location>
        <begin position="339"/>
        <end position="359"/>
    </location>
</feature>
<keyword evidence="1" id="KW-0472">Membrane</keyword>
<keyword evidence="3" id="KW-0808">Transferase</keyword>
<keyword evidence="3" id="KW-0012">Acyltransferase</keyword>
<dbReference type="OrthoDB" id="9796461at2"/>
<dbReference type="RefSeq" id="WP_160591448.1">
    <property type="nucleotide sequence ID" value="NZ_BAAAFP010000003.1"/>
</dbReference>
<dbReference type="InterPro" id="IPR002656">
    <property type="entry name" value="Acyl_transf_3_dom"/>
</dbReference>